<dbReference type="AlphaFoldDB" id="A0A0F9CAJ2"/>
<comment type="caution">
    <text evidence="1">The sequence shown here is derived from an EMBL/GenBank/DDBJ whole genome shotgun (WGS) entry which is preliminary data.</text>
</comment>
<feature type="non-terminal residue" evidence="1">
    <location>
        <position position="1"/>
    </location>
</feature>
<dbReference type="EMBL" id="LAZR01034044">
    <property type="protein sequence ID" value="KKL46403.1"/>
    <property type="molecule type" value="Genomic_DNA"/>
</dbReference>
<sequence length="102" mass="12207">IILSFGKEVKNLTINSYDYRLADENGEDEGNLELKEKNYERSDGDFISYTELWYQSKPRGYSSKTESHILRRIKGRSLNLKEWFDNIYSKWIEYNKELKSPL</sequence>
<name>A0A0F9CAJ2_9ZZZZ</name>
<protein>
    <submittedName>
        <fullName evidence="1">Uncharacterized protein</fullName>
    </submittedName>
</protein>
<evidence type="ECO:0000313" key="1">
    <source>
        <dbReference type="EMBL" id="KKL46403.1"/>
    </source>
</evidence>
<proteinExistence type="predicted"/>
<accession>A0A0F9CAJ2</accession>
<reference evidence="1" key="1">
    <citation type="journal article" date="2015" name="Nature">
        <title>Complex archaea that bridge the gap between prokaryotes and eukaryotes.</title>
        <authorList>
            <person name="Spang A."/>
            <person name="Saw J.H."/>
            <person name="Jorgensen S.L."/>
            <person name="Zaremba-Niedzwiedzka K."/>
            <person name="Martijn J."/>
            <person name="Lind A.E."/>
            <person name="van Eijk R."/>
            <person name="Schleper C."/>
            <person name="Guy L."/>
            <person name="Ettema T.J."/>
        </authorList>
    </citation>
    <scope>NUCLEOTIDE SEQUENCE</scope>
</reference>
<gene>
    <name evidence="1" type="ORF">LCGC14_2345930</name>
</gene>
<organism evidence="1">
    <name type="scientific">marine sediment metagenome</name>
    <dbReference type="NCBI Taxonomy" id="412755"/>
    <lineage>
        <taxon>unclassified sequences</taxon>
        <taxon>metagenomes</taxon>
        <taxon>ecological metagenomes</taxon>
    </lineage>
</organism>